<dbReference type="AlphaFoldDB" id="A0A7C5XL49"/>
<dbReference type="EMBL" id="DRZI01000267">
    <property type="protein sequence ID" value="HHP82242.1"/>
    <property type="molecule type" value="Genomic_DNA"/>
</dbReference>
<name>A0A7C5XL49_9CREN</name>
<gene>
    <name evidence="1" type="ORF">ENM84_06230</name>
</gene>
<comment type="caution">
    <text evidence="1">The sequence shown here is derived from an EMBL/GenBank/DDBJ whole genome shotgun (WGS) entry which is preliminary data.</text>
</comment>
<reference evidence="1" key="1">
    <citation type="journal article" date="2020" name="mSystems">
        <title>Genome- and Community-Level Interaction Insights into Carbon Utilization and Element Cycling Functions of Hydrothermarchaeota in Hydrothermal Sediment.</title>
        <authorList>
            <person name="Zhou Z."/>
            <person name="Liu Y."/>
            <person name="Xu W."/>
            <person name="Pan J."/>
            <person name="Luo Z.H."/>
            <person name="Li M."/>
        </authorList>
    </citation>
    <scope>NUCLEOTIDE SEQUENCE [LARGE SCALE GENOMIC DNA]</scope>
    <source>
        <strain evidence="1">SpSt-1121</strain>
    </source>
</reference>
<sequence>MGGRARDIILKEVSILDLAIMETANALWKKVVRSKMDISIVLTIAKSLLKLKIVKNMENT</sequence>
<protein>
    <submittedName>
        <fullName evidence="1">Uncharacterized protein</fullName>
    </submittedName>
</protein>
<evidence type="ECO:0000313" key="1">
    <source>
        <dbReference type="EMBL" id="HHP82242.1"/>
    </source>
</evidence>
<organism evidence="1">
    <name type="scientific">Ignisphaera aggregans</name>
    <dbReference type="NCBI Taxonomy" id="334771"/>
    <lineage>
        <taxon>Archaea</taxon>
        <taxon>Thermoproteota</taxon>
        <taxon>Thermoprotei</taxon>
        <taxon>Desulfurococcales</taxon>
        <taxon>Desulfurococcaceae</taxon>
        <taxon>Ignisphaera</taxon>
    </lineage>
</organism>
<accession>A0A7C5XL49</accession>
<proteinExistence type="predicted"/>
<dbReference type="Gene3D" id="3.40.50.1010">
    <property type="entry name" value="5'-nuclease"/>
    <property type="match status" value="1"/>
</dbReference>